<dbReference type="Proteomes" id="UP000245626">
    <property type="component" value="Unassembled WGS sequence"/>
</dbReference>
<evidence type="ECO:0000313" key="2">
    <source>
        <dbReference type="Proteomes" id="UP000245626"/>
    </source>
</evidence>
<dbReference type="EMBL" id="KZ819695">
    <property type="protein sequence ID" value="PWN54129.1"/>
    <property type="molecule type" value="Genomic_DNA"/>
</dbReference>
<accession>A0ACD0P852</accession>
<organism evidence="1 2">
    <name type="scientific">Violaceomyces palustris</name>
    <dbReference type="NCBI Taxonomy" id="1673888"/>
    <lineage>
        <taxon>Eukaryota</taxon>
        <taxon>Fungi</taxon>
        <taxon>Dikarya</taxon>
        <taxon>Basidiomycota</taxon>
        <taxon>Ustilaginomycotina</taxon>
        <taxon>Ustilaginomycetes</taxon>
        <taxon>Violaceomycetales</taxon>
        <taxon>Violaceomycetaceae</taxon>
        <taxon>Violaceomyces</taxon>
    </lineage>
</organism>
<keyword evidence="2" id="KW-1185">Reference proteome</keyword>
<sequence>MPSFRFHIPNFFSRQETNGALYQYHEVAADETSNLVHSHQDQGDDLLHPGTGAESTQAWKHLCRKRRALVYLTFGLLGMGVLLPFNSIITPSEYFRSSFSHTSFSSTFSSWIIVSYNVVSILFGLHATATGGLEKSSPRRRIIVSSLFIIFALFTMALSTTVHLSSSGGEVRTHPTLYFYFTLANGFVLSTATAYLQNAVVALSTAFGGNGSFIGCMLAGQGIVGVGISIFGLGSAWSQARGPNGGEVGARAISPSLLATETQSPETLNEIYRAATLFFFMTMALMSFVLAVFVWLAKSDLYGEVMQKQVKEEDLESDSDVDDHEHHHHHPLSSSSHLDRDSLLHKVPGFHSLSPKNRASLLTLASVQSLIKWDCFAIAYIFIVTLSVFPTLTSLIQSVHTTSNAHVLRSLASPLLFVPFHFLLFNVSDLLGRTLPSVAARLAQIQSVKALVGLALARTVFVPLFMGCNVSNKVVVVADGNAGILRSSDLPFFALVLLFGLSNGLISTSVMIVGPSRAGDQAPLAATLLSFWLCIGLAIGSGLSFFTVGR</sequence>
<name>A0ACD0P852_9BASI</name>
<gene>
    <name evidence="1" type="ORF">IE53DRAFT_383316</name>
</gene>
<reference evidence="1 2" key="1">
    <citation type="journal article" date="2018" name="Mol. Biol. Evol.">
        <title>Broad Genomic Sampling Reveals a Smut Pathogenic Ancestry of the Fungal Clade Ustilaginomycotina.</title>
        <authorList>
            <person name="Kijpornyongpan T."/>
            <person name="Mondo S.J."/>
            <person name="Barry K."/>
            <person name="Sandor L."/>
            <person name="Lee J."/>
            <person name="Lipzen A."/>
            <person name="Pangilinan J."/>
            <person name="LaButti K."/>
            <person name="Hainaut M."/>
            <person name="Henrissat B."/>
            <person name="Grigoriev I.V."/>
            <person name="Spatafora J.W."/>
            <person name="Aime M.C."/>
        </authorList>
    </citation>
    <scope>NUCLEOTIDE SEQUENCE [LARGE SCALE GENOMIC DNA]</scope>
    <source>
        <strain evidence="1 2">SA 807</strain>
    </source>
</reference>
<evidence type="ECO:0000313" key="1">
    <source>
        <dbReference type="EMBL" id="PWN54129.1"/>
    </source>
</evidence>
<proteinExistence type="predicted"/>
<protein>
    <submittedName>
        <fullName evidence="1">Uncharacterized protein</fullName>
    </submittedName>
</protein>